<keyword evidence="2" id="KW-0540">Nuclease</keyword>
<name>A0ABV9GPL8_9BACL</name>
<evidence type="ECO:0000313" key="3">
    <source>
        <dbReference type="Proteomes" id="UP001596022"/>
    </source>
</evidence>
<evidence type="ECO:0000259" key="1">
    <source>
        <dbReference type="Pfam" id="PF05685"/>
    </source>
</evidence>
<gene>
    <name evidence="2" type="ORF">ACFO4N_10975</name>
</gene>
<proteinExistence type="predicted"/>
<dbReference type="Proteomes" id="UP001596022">
    <property type="component" value="Unassembled WGS sequence"/>
</dbReference>
<keyword evidence="3" id="KW-1185">Reference proteome</keyword>
<keyword evidence="2" id="KW-0378">Hydrolase</keyword>
<keyword evidence="2" id="KW-0255">Endonuclease</keyword>
<organism evidence="2 3">
    <name type="scientific">Camelliibacillus cellulosilyticus</name>
    <dbReference type="NCBI Taxonomy" id="2174486"/>
    <lineage>
        <taxon>Bacteria</taxon>
        <taxon>Bacillati</taxon>
        <taxon>Bacillota</taxon>
        <taxon>Bacilli</taxon>
        <taxon>Bacillales</taxon>
        <taxon>Sporolactobacillaceae</taxon>
        <taxon>Camelliibacillus</taxon>
    </lineage>
</organism>
<dbReference type="Gene3D" id="3.90.1570.10">
    <property type="entry name" value="tt1808, chain A"/>
    <property type="match status" value="1"/>
</dbReference>
<feature type="domain" description="Putative restriction endonuclease" evidence="1">
    <location>
        <begin position="19"/>
        <end position="173"/>
    </location>
</feature>
<sequence length="192" mass="21934">MKQKKPAEKIQEAPMTYDDYAAIDDGNRYELADGYLELLSSPRASHQLIISRIGHLLEDACGDDYIFLSAPLDVILNNNEVRQPDLIAIHRNRLSIITHRGIEGIPDLVVEVLSPSSIKRDRVSKMLAYARYRVPEYWIVDPGVKVLEQYVLKDNHYEIVNAYLGDESVRSEKFACASFTMNDIWRTLPDVP</sequence>
<dbReference type="InterPro" id="IPR011335">
    <property type="entry name" value="Restrct_endonuc-II-like"/>
</dbReference>
<protein>
    <submittedName>
        <fullName evidence="2">Uma2 family endonuclease</fullName>
    </submittedName>
</protein>
<dbReference type="InterPro" id="IPR008538">
    <property type="entry name" value="Uma2"/>
</dbReference>
<dbReference type="RefSeq" id="WP_376846330.1">
    <property type="nucleotide sequence ID" value="NZ_JBHSFW010000006.1"/>
</dbReference>
<evidence type="ECO:0000313" key="2">
    <source>
        <dbReference type="EMBL" id="MFC4619236.1"/>
    </source>
</evidence>
<dbReference type="PANTHER" id="PTHR34107:SF4">
    <property type="entry name" value="SLL1222 PROTEIN"/>
    <property type="match status" value="1"/>
</dbReference>
<dbReference type="GO" id="GO:0004519">
    <property type="term" value="F:endonuclease activity"/>
    <property type="evidence" value="ECO:0007669"/>
    <property type="project" value="UniProtKB-KW"/>
</dbReference>
<dbReference type="EMBL" id="JBHSFW010000006">
    <property type="protein sequence ID" value="MFC4619236.1"/>
    <property type="molecule type" value="Genomic_DNA"/>
</dbReference>
<dbReference type="PANTHER" id="PTHR34107">
    <property type="entry name" value="SLL0198 PROTEIN-RELATED"/>
    <property type="match status" value="1"/>
</dbReference>
<comment type="caution">
    <text evidence="2">The sequence shown here is derived from an EMBL/GenBank/DDBJ whole genome shotgun (WGS) entry which is preliminary data.</text>
</comment>
<dbReference type="SUPFAM" id="SSF52980">
    <property type="entry name" value="Restriction endonuclease-like"/>
    <property type="match status" value="1"/>
</dbReference>
<dbReference type="CDD" id="cd06260">
    <property type="entry name" value="DUF820-like"/>
    <property type="match status" value="1"/>
</dbReference>
<reference evidence="3" key="1">
    <citation type="journal article" date="2019" name="Int. J. Syst. Evol. Microbiol.">
        <title>The Global Catalogue of Microorganisms (GCM) 10K type strain sequencing project: providing services to taxonomists for standard genome sequencing and annotation.</title>
        <authorList>
            <consortium name="The Broad Institute Genomics Platform"/>
            <consortium name="The Broad Institute Genome Sequencing Center for Infectious Disease"/>
            <person name="Wu L."/>
            <person name="Ma J."/>
        </authorList>
    </citation>
    <scope>NUCLEOTIDE SEQUENCE [LARGE SCALE GENOMIC DNA]</scope>
    <source>
        <strain evidence="3">CGMCC 1.16306</strain>
    </source>
</reference>
<dbReference type="InterPro" id="IPR012296">
    <property type="entry name" value="Nuclease_put_TT1808"/>
</dbReference>
<dbReference type="Pfam" id="PF05685">
    <property type="entry name" value="Uma2"/>
    <property type="match status" value="1"/>
</dbReference>
<accession>A0ABV9GPL8</accession>